<dbReference type="AlphaFoldDB" id="H0UNM5"/>
<dbReference type="Proteomes" id="UP000005730">
    <property type="component" value="Chromosome"/>
</dbReference>
<dbReference type="OrthoDB" id="9803371at2"/>
<dbReference type="Pfam" id="PF02780">
    <property type="entry name" value="Transketolase_C"/>
    <property type="match status" value="1"/>
</dbReference>
<dbReference type="InterPro" id="IPR029061">
    <property type="entry name" value="THDP-binding"/>
</dbReference>
<dbReference type="Pfam" id="PF02779">
    <property type="entry name" value="Transket_pyr"/>
    <property type="match status" value="1"/>
</dbReference>
<dbReference type="FunFam" id="3.40.50.970:FF:000129">
    <property type="entry name" value="Transketolase"/>
    <property type="match status" value="1"/>
</dbReference>
<dbReference type="PANTHER" id="PTHR43825">
    <property type="entry name" value="PYRUVATE DEHYDROGENASE E1 COMPONENT"/>
    <property type="match status" value="1"/>
</dbReference>
<dbReference type="InterPro" id="IPR051157">
    <property type="entry name" value="PDH/Transketolase"/>
</dbReference>
<dbReference type="SUPFAM" id="SSF52922">
    <property type="entry name" value="TK C-terminal domain-like"/>
    <property type="match status" value="1"/>
</dbReference>
<evidence type="ECO:0000256" key="3">
    <source>
        <dbReference type="ARBA" id="ARBA00023052"/>
    </source>
</evidence>
<dbReference type="Gene3D" id="3.40.50.920">
    <property type="match status" value="1"/>
</dbReference>
<feature type="domain" description="Transketolase-like pyrimidine-binding" evidence="4">
    <location>
        <begin position="5"/>
        <end position="168"/>
    </location>
</feature>
<accession>H0UNM5</accession>
<name>H0UNM5_9BACT</name>
<evidence type="ECO:0000313" key="6">
    <source>
        <dbReference type="Proteomes" id="UP000005730"/>
    </source>
</evidence>
<sequence length="313" mass="33538">MREPSPLWIAYEETLCAMGEEIEDLVVLDSREPTLSGAFKSMYPRRFFVAGMSEQEMVLTAAGLALGGKRVFVSSSSPFLVGRTYDLIRSSVAIPSLEVHLVSPCGGLDMGPDGAPSQMVEDLGLMTAMPGMPVLVPCDGVSTRRLTGLTVDLKGPSYMRLTRRALRDLTGLDEGDFSIGGARLLTQGEGVTICACGIMVHEALKAAQVLSSQGIDAEVIDCYTVRPLAEQVVLSSVRRTGCCVVAEEHSLFGGLGSAVCQCLSSKYPVPVRLVCGDDRFGQSGSDEELREYYGLTSGRIVGAAVQVLNMRRR</sequence>
<comment type="cofactor">
    <cofactor evidence="1">
        <name>thiamine diphosphate</name>
        <dbReference type="ChEBI" id="CHEBI:58937"/>
    </cofactor>
</comment>
<dbReference type="HOGENOM" id="CLU_009227_1_1_0"/>
<dbReference type="PANTHER" id="PTHR43825:SF1">
    <property type="entry name" value="TRANSKETOLASE-LIKE PYRIMIDINE-BINDING DOMAIN-CONTAINING PROTEIN"/>
    <property type="match status" value="1"/>
</dbReference>
<dbReference type="InterPro" id="IPR033248">
    <property type="entry name" value="Transketolase_C"/>
</dbReference>
<comment type="similarity">
    <text evidence="2">Belongs to the transketolase family.</text>
</comment>
<dbReference type="SUPFAM" id="SSF52518">
    <property type="entry name" value="Thiamin diphosphate-binding fold (THDP-binding)"/>
    <property type="match status" value="1"/>
</dbReference>
<dbReference type="STRING" id="926567.TheveDRAFT_1320"/>
<keyword evidence="3" id="KW-0786">Thiamine pyrophosphate</keyword>
<evidence type="ECO:0000256" key="1">
    <source>
        <dbReference type="ARBA" id="ARBA00001964"/>
    </source>
</evidence>
<dbReference type="SMART" id="SM00861">
    <property type="entry name" value="Transket_pyr"/>
    <property type="match status" value="1"/>
</dbReference>
<proteinExistence type="inferred from homology"/>
<dbReference type="InterPro" id="IPR009014">
    <property type="entry name" value="Transketo_C/PFOR_II"/>
</dbReference>
<evidence type="ECO:0000256" key="2">
    <source>
        <dbReference type="ARBA" id="ARBA00007131"/>
    </source>
</evidence>
<evidence type="ECO:0000313" key="5">
    <source>
        <dbReference type="EMBL" id="EHM10440.1"/>
    </source>
</evidence>
<dbReference type="RefSeq" id="WP_006583934.1">
    <property type="nucleotide sequence ID" value="NZ_CM001377.1"/>
</dbReference>
<keyword evidence="6" id="KW-1185">Reference proteome</keyword>
<gene>
    <name evidence="5" type="ORF">TheveDRAFT_1320</name>
</gene>
<dbReference type="CDD" id="cd07033">
    <property type="entry name" value="TPP_PYR_DXS_TK_like"/>
    <property type="match status" value="1"/>
</dbReference>
<dbReference type="InterPro" id="IPR005475">
    <property type="entry name" value="Transketolase-like_Pyr-bd"/>
</dbReference>
<protein>
    <submittedName>
        <fullName evidence="5">Transketolase, alpha subunit</fullName>
    </submittedName>
</protein>
<dbReference type="Gene3D" id="3.40.50.970">
    <property type="match status" value="1"/>
</dbReference>
<dbReference type="EMBL" id="CM001377">
    <property type="protein sequence ID" value="EHM10440.1"/>
    <property type="molecule type" value="Genomic_DNA"/>
</dbReference>
<organism evidence="5 6">
    <name type="scientific">Thermanaerovibrio velox DSM 12556</name>
    <dbReference type="NCBI Taxonomy" id="926567"/>
    <lineage>
        <taxon>Bacteria</taxon>
        <taxon>Thermotogati</taxon>
        <taxon>Synergistota</taxon>
        <taxon>Synergistia</taxon>
        <taxon>Synergistales</taxon>
        <taxon>Synergistaceae</taxon>
        <taxon>Thermanaerovibrio</taxon>
    </lineage>
</organism>
<reference evidence="5 6" key="1">
    <citation type="submission" date="2011-10" db="EMBL/GenBank/DDBJ databases">
        <title>The Noncontiguous Finished genome of Thermanaerovibrio velox DSM 12556.</title>
        <authorList>
            <consortium name="US DOE Joint Genome Institute (JGI-PGF)"/>
            <person name="Lucas S."/>
            <person name="Copeland A."/>
            <person name="Lapidus A."/>
            <person name="Glavina del Rio T."/>
            <person name="Dalin E."/>
            <person name="Tice H."/>
            <person name="Bruce D."/>
            <person name="Goodwin L."/>
            <person name="Pitluck S."/>
            <person name="Peters L."/>
            <person name="Mikhailova N."/>
            <person name="Teshima H."/>
            <person name="Kyrpides N."/>
            <person name="Mavromatis K."/>
            <person name="Ivanova N."/>
            <person name="Markowitz V."/>
            <person name="Cheng J.-F."/>
            <person name="Hugenholtz P."/>
            <person name="Woyke T."/>
            <person name="Wu D."/>
            <person name="Spring S."/>
            <person name="Brambilla E.-M."/>
            <person name="Klenk H.-P."/>
            <person name="Eisen J.A."/>
        </authorList>
    </citation>
    <scope>NUCLEOTIDE SEQUENCE [LARGE SCALE GENOMIC DNA]</scope>
    <source>
        <strain evidence="5 6">DSM 12556</strain>
    </source>
</reference>
<dbReference type="eggNOG" id="COG3958">
    <property type="taxonomic scope" value="Bacteria"/>
</dbReference>
<evidence type="ECO:0000259" key="4">
    <source>
        <dbReference type="SMART" id="SM00861"/>
    </source>
</evidence>